<dbReference type="PANTHER" id="PTHR43563:SF1">
    <property type="entry name" value="AMINE OXIDASE [FLAVIN-CONTAINING] B"/>
    <property type="match status" value="1"/>
</dbReference>
<dbReference type="EMBL" id="JAICCF010000002">
    <property type="protein sequence ID" value="MBW8684767.1"/>
    <property type="molecule type" value="Genomic_DNA"/>
</dbReference>
<organism evidence="3 4">
    <name type="scientific">Chitinophaga rhizophila</name>
    <dbReference type="NCBI Taxonomy" id="2866212"/>
    <lineage>
        <taxon>Bacteria</taxon>
        <taxon>Pseudomonadati</taxon>
        <taxon>Bacteroidota</taxon>
        <taxon>Chitinophagia</taxon>
        <taxon>Chitinophagales</taxon>
        <taxon>Chitinophagaceae</taxon>
        <taxon>Chitinophaga</taxon>
    </lineage>
</organism>
<sequence>MENEQIDIAIIGGGVSGVYSAWKLKKQFPDQRIVVFEGSDHIGGRLLSVKPPEIPNMTAELGGMRILENNQKLIVSLIETLNAALPPAEQILLYDFPVDEPQNLAYLRGEYLRLVDFVTSPDKVPYNMSFLEKGNGPGAIIVNAIEQIVPGITNPGLTEEERREMTREAYFDGVPLYQWGFWNLLYRVISSEGYQFSMDAGGYDSTLINWNASDAIPWYLSDFGISPKYKGFTNGFQQVPIALAELFEKDGGDVRLEHQLRNFEYTDGQFTLNFNTGQTITAAKLILAMPRRALDLITPGSPQLQQIQPLISSVTPRPLFKLFTTYANPWWRIAGFTSADGQFVPVQSGRSVTDLPVRQTYYWPNSDGTPAVNGRAMLLASYDDGSNIGFWDGLRPKRTEAWKTGRSHAKISDPFIGDDDQQNNSRYTAAPDDQLNQTWDEYQAPRRMVTEVARQLQQMHGLDYTPLVKSAAFRDWGEDPYGGGWNSWNIGVKSWEVRDQITYPISGVPLYICGEAYSDAQGWVEGALQTAEIMLGKFLQTPLTEARQNNHVNQLQPS</sequence>
<evidence type="ECO:0000313" key="3">
    <source>
        <dbReference type="EMBL" id="MBW8684767.1"/>
    </source>
</evidence>
<evidence type="ECO:0000256" key="1">
    <source>
        <dbReference type="ARBA" id="ARBA00005995"/>
    </source>
</evidence>
<dbReference type="SUPFAM" id="SSF51905">
    <property type="entry name" value="FAD/NAD(P)-binding domain"/>
    <property type="match status" value="1"/>
</dbReference>
<dbReference type="PANTHER" id="PTHR43563">
    <property type="entry name" value="AMINE OXIDASE"/>
    <property type="match status" value="1"/>
</dbReference>
<comment type="similarity">
    <text evidence="1">Belongs to the flavin monoamine oxidase family.</text>
</comment>
<name>A0ABS7GDN0_9BACT</name>
<dbReference type="Pfam" id="PF01593">
    <property type="entry name" value="Amino_oxidase"/>
    <property type="match status" value="1"/>
</dbReference>
<proteinExistence type="inferred from homology"/>
<keyword evidence="4" id="KW-1185">Reference proteome</keyword>
<dbReference type="InterPro" id="IPR050703">
    <property type="entry name" value="Flavin_MAO"/>
</dbReference>
<dbReference type="RefSeq" id="WP_220249980.1">
    <property type="nucleotide sequence ID" value="NZ_JAICCF010000002.1"/>
</dbReference>
<dbReference type="SUPFAM" id="SSF54373">
    <property type="entry name" value="FAD-linked reductases, C-terminal domain"/>
    <property type="match status" value="1"/>
</dbReference>
<dbReference type="Proteomes" id="UP000812961">
    <property type="component" value="Unassembled WGS sequence"/>
</dbReference>
<reference evidence="3 4" key="1">
    <citation type="submission" date="2021-08" db="EMBL/GenBank/DDBJ databases">
        <title>The genome sequence of Chitinophaga sp. B61.</title>
        <authorList>
            <person name="Zhang X."/>
        </authorList>
    </citation>
    <scope>NUCLEOTIDE SEQUENCE [LARGE SCALE GENOMIC DNA]</scope>
    <source>
        <strain evidence="3 4">B61</strain>
    </source>
</reference>
<dbReference type="Gene3D" id="3.50.50.60">
    <property type="entry name" value="FAD/NAD(P)-binding domain"/>
    <property type="match status" value="1"/>
</dbReference>
<accession>A0ABS7GDN0</accession>
<dbReference type="InterPro" id="IPR036188">
    <property type="entry name" value="FAD/NAD-bd_sf"/>
</dbReference>
<evidence type="ECO:0000313" key="4">
    <source>
        <dbReference type="Proteomes" id="UP000812961"/>
    </source>
</evidence>
<feature type="domain" description="Amine oxidase" evidence="2">
    <location>
        <begin position="16"/>
        <end position="397"/>
    </location>
</feature>
<gene>
    <name evidence="3" type="ORF">K1Y79_10540</name>
</gene>
<comment type="caution">
    <text evidence="3">The sequence shown here is derived from an EMBL/GenBank/DDBJ whole genome shotgun (WGS) entry which is preliminary data.</text>
</comment>
<dbReference type="InterPro" id="IPR002937">
    <property type="entry name" value="Amino_oxidase"/>
</dbReference>
<evidence type="ECO:0000259" key="2">
    <source>
        <dbReference type="Pfam" id="PF01593"/>
    </source>
</evidence>
<protein>
    <submittedName>
        <fullName evidence="3">FAD-dependent oxidoreductase</fullName>
    </submittedName>
</protein>